<reference evidence="1" key="1">
    <citation type="submission" date="2022-03" db="EMBL/GenBank/DDBJ databases">
        <authorList>
            <person name="Sayadi A."/>
        </authorList>
    </citation>
    <scope>NUCLEOTIDE SEQUENCE</scope>
</reference>
<organism evidence="1 2">
    <name type="scientific">Acanthoscelides obtectus</name>
    <name type="common">Bean weevil</name>
    <name type="synonym">Bruchus obtectus</name>
    <dbReference type="NCBI Taxonomy" id="200917"/>
    <lineage>
        <taxon>Eukaryota</taxon>
        <taxon>Metazoa</taxon>
        <taxon>Ecdysozoa</taxon>
        <taxon>Arthropoda</taxon>
        <taxon>Hexapoda</taxon>
        <taxon>Insecta</taxon>
        <taxon>Pterygota</taxon>
        <taxon>Neoptera</taxon>
        <taxon>Endopterygota</taxon>
        <taxon>Coleoptera</taxon>
        <taxon>Polyphaga</taxon>
        <taxon>Cucujiformia</taxon>
        <taxon>Chrysomeloidea</taxon>
        <taxon>Chrysomelidae</taxon>
        <taxon>Bruchinae</taxon>
        <taxon>Bruchini</taxon>
        <taxon>Acanthoscelides</taxon>
    </lineage>
</organism>
<evidence type="ECO:0000313" key="2">
    <source>
        <dbReference type="Proteomes" id="UP001152888"/>
    </source>
</evidence>
<comment type="caution">
    <text evidence="1">The sequence shown here is derived from an EMBL/GenBank/DDBJ whole genome shotgun (WGS) entry which is preliminary data.</text>
</comment>
<dbReference type="Proteomes" id="UP001152888">
    <property type="component" value="Unassembled WGS sequence"/>
</dbReference>
<proteinExistence type="predicted"/>
<accession>A0A9P0PV72</accession>
<dbReference type="EMBL" id="CAKOFQ010007392">
    <property type="protein sequence ID" value="CAH2000154.1"/>
    <property type="molecule type" value="Genomic_DNA"/>
</dbReference>
<protein>
    <submittedName>
        <fullName evidence="1">Uncharacterized protein</fullName>
    </submittedName>
</protein>
<evidence type="ECO:0000313" key="1">
    <source>
        <dbReference type="EMBL" id="CAH2000154.1"/>
    </source>
</evidence>
<gene>
    <name evidence="1" type="ORF">ACAOBT_LOCUS25386</name>
</gene>
<keyword evidence="2" id="KW-1185">Reference proteome</keyword>
<sequence>MLNIYPLMEQLYTVTPVQSKLFHLTDVKGFPGSACSYCCIPVFWHVLDAIFCPLDTTIENQSGLSHTCSILPHNGYSFPLTYKNRLVPSVCKTKRYIFQNSPRQRFIHPEQYTHRTLISENLDLDHPGFQRLICVLKPEISDRSTPCYSHSQGNEETI</sequence>
<dbReference type="AlphaFoldDB" id="A0A9P0PV72"/>
<name>A0A9P0PV72_ACAOB</name>